<proteinExistence type="predicted"/>
<dbReference type="Proteomes" id="UP000182510">
    <property type="component" value="Chromosome"/>
</dbReference>
<reference evidence="2 3" key="1">
    <citation type="submission" date="2016-11" db="EMBL/GenBank/DDBJ databases">
        <title>Gramella sp. LPB0144 isolated from marine environment.</title>
        <authorList>
            <person name="Kim E."/>
            <person name="Yi H."/>
        </authorList>
    </citation>
    <scope>NUCLEOTIDE SEQUENCE [LARGE SCALE GENOMIC DNA]</scope>
    <source>
        <strain evidence="2 3">LPB0144</strain>
    </source>
</reference>
<dbReference type="EMBL" id="CP018153">
    <property type="protein sequence ID" value="APG58912.1"/>
    <property type="molecule type" value="Genomic_DNA"/>
</dbReference>
<gene>
    <name evidence="2" type="ORF">LPB144_00145</name>
</gene>
<dbReference type="Gene3D" id="3.90.1150.200">
    <property type="match status" value="1"/>
</dbReference>
<sequence>MAVNSIDEYIDTHQSWEKELKQLHGMMLSTELKSAIKWGGPVYTLENKNVVGIAAFKAHVALWFFNGSLLKENTALLINAQEGKTKALRQIRFTEADKIDRDILLPYIKEAIRNQKEGRVVKPNTGKKKLIVPPELKKALAEDAELKTSFYKLTPGKQREYADHISEAKREATRHSRLLKMIPQIKKGVGLNDRYK</sequence>
<dbReference type="PIRSF" id="PIRSF021308">
    <property type="entry name" value="UCP021308"/>
    <property type="match status" value="1"/>
</dbReference>
<evidence type="ECO:0000259" key="1">
    <source>
        <dbReference type="Pfam" id="PF08818"/>
    </source>
</evidence>
<dbReference type="Pfam" id="PF08818">
    <property type="entry name" value="DUF1801"/>
    <property type="match status" value="1"/>
</dbReference>
<dbReference type="Pfam" id="PF13376">
    <property type="entry name" value="OmdA"/>
    <property type="match status" value="1"/>
</dbReference>
<feature type="domain" description="YdhG-like" evidence="1">
    <location>
        <begin position="16"/>
        <end position="112"/>
    </location>
</feature>
<keyword evidence="3" id="KW-1185">Reference proteome</keyword>
<dbReference type="STRING" id="1913577.LPB144_00145"/>
<protein>
    <recommendedName>
        <fullName evidence="1">YdhG-like domain-containing protein</fullName>
    </recommendedName>
</protein>
<dbReference type="SUPFAM" id="SSF159888">
    <property type="entry name" value="YdhG-like"/>
    <property type="match status" value="1"/>
</dbReference>
<dbReference type="InterPro" id="IPR016786">
    <property type="entry name" value="YdeI_bac"/>
</dbReference>
<organism evidence="2 3">
    <name type="scientific">Christiangramia salexigens</name>
    <dbReference type="NCBI Taxonomy" id="1913577"/>
    <lineage>
        <taxon>Bacteria</taxon>
        <taxon>Pseudomonadati</taxon>
        <taxon>Bacteroidota</taxon>
        <taxon>Flavobacteriia</taxon>
        <taxon>Flavobacteriales</taxon>
        <taxon>Flavobacteriaceae</taxon>
        <taxon>Christiangramia</taxon>
    </lineage>
</organism>
<evidence type="ECO:0000313" key="3">
    <source>
        <dbReference type="Proteomes" id="UP000182510"/>
    </source>
</evidence>
<accession>A0A1L3J1A9</accession>
<name>A0A1L3J1A9_9FLAO</name>
<dbReference type="OrthoDB" id="214150at2"/>
<dbReference type="RefSeq" id="WP_072551569.1">
    <property type="nucleotide sequence ID" value="NZ_CP018153.1"/>
</dbReference>
<dbReference type="AlphaFoldDB" id="A0A1L3J1A9"/>
<evidence type="ECO:0000313" key="2">
    <source>
        <dbReference type="EMBL" id="APG58912.1"/>
    </source>
</evidence>
<dbReference type="InterPro" id="IPR014922">
    <property type="entry name" value="YdhG-like"/>
</dbReference>
<dbReference type="KEGG" id="grl:LPB144_00145"/>